<reference evidence="3" key="1">
    <citation type="journal article" date="2020" name="Stud. Mycol.">
        <title>101 Dothideomycetes genomes: a test case for predicting lifestyles and emergence of pathogens.</title>
        <authorList>
            <person name="Haridas S."/>
            <person name="Albert R."/>
            <person name="Binder M."/>
            <person name="Bloem J."/>
            <person name="Labutti K."/>
            <person name="Salamov A."/>
            <person name="Andreopoulos B."/>
            <person name="Baker S."/>
            <person name="Barry K."/>
            <person name="Bills G."/>
            <person name="Bluhm B."/>
            <person name="Cannon C."/>
            <person name="Castanera R."/>
            <person name="Culley D."/>
            <person name="Daum C."/>
            <person name="Ezra D."/>
            <person name="Gonzalez J."/>
            <person name="Henrissat B."/>
            <person name="Kuo A."/>
            <person name="Liang C."/>
            <person name="Lipzen A."/>
            <person name="Lutzoni F."/>
            <person name="Magnuson J."/>
            <person name="Mondo S."/>
            <person name="Nolan M."/>
            <person name="Ohm R."/>
            <person name="Pangilinan J."/>
            <person name="Park H.-J."/>
            <person name="Ramirez L."/>
            <person name="Alfaro M."/>
            <person name="Sun H."/>
            <person name="Tritt A."/>
            <person name="Yoshinaga Y."/>
            <person name="Zwiers L.-H."/>
            <person name="Turgeon B."/>
            <person name="Goodwin S."/>
            <person name="Spatafora J."/>
            <person name="Crous P."/>
            <person name="Grigoriev I."/>
        </authorList>
    </citation>
    <scope>NUCLEOTIDE SEQUENCE</scope>
    <source>
        <strain evidence="3">CBS 269.34</strain>
    </source>
</reference>
<evidence type="ECO:0000313" key="3">
    <source>
        <dbReference type="EMBL" id="KAF2499965.1"/>
    </source>
</evidence>
<proteinExistence type="predicted"/>
<name>A0A6A6R5A4_9PEZI</name>
<dbReference type="AlphaFoldDB" id="A0A6A6R5A4"/>
<dbReference type="OrthoDB" id="160645at2759"/>
<feature type="region of interest" description="Disordered" evidence="1">
    <location>
        <begin position="229"/>
        <end position="264"/>
    </location>
</feature>
<dbReference type="Proteomes" id="UP000799750">
    <property type="component" value="Unassembled WGS sequence"/>
</dbReference>
<evidence type="ECO:0000313" key="4">
    <source>
        <dbReference type="Proteomes" id="UP000799750"/>
    </source>
</evidence>
<gene>
    <name evidence="3" type="ORF">BU16DRAFT_556457</name>
</gene>
<feature type="signal peptide" evidence="2">
    <location>
        <begin position="1"/>
        <end position="22"/>
    </location>
</feature>
<keyword evidence="2" id="KW-0732">Signal</keyword>
<evidence type="ECO:0000256" key="1">
    <source>
        <dbReference type="SAM" id="MobiDB-lite"/>
    </source>
</evidence>
<evidence type="ECO:0000256" key="2">
    <source>
        <dbReference type="SAM" id="SignalP"/>
    </source>
</evidence>
<keyword evidence="4" id="KW-1185">Reference proteome</keyword>
<organism evidence="3 4">
    <name type="scientific">Lophium mytilinum</name>
    <dbReference type="NCBI Taxonomy" id="390894"/>
    <lineage>
        <taxon>Eukaryota</taxon>
        <taxon>Fungi</taxon>
        <taxon>Dikarya</taxon>
        <taxon>Ascomycota</taxon>
        <taxon>Pezizomycotina</taxon>
        <taxon>Dothideomycetes</taxon>
        <taxon>Pleosporomycetidae</taxon>
        <taxon>Mytilinidiales</taxon>
        <taxon>Mytilinidiaceae</taxon>
        <taxon>Lophium</taxon>
    </lineage>
</organism>
<protein>
    <recommendedName>
        <fullName evidence="5">Apple domain-containing protein</fullName>
    </recommendedName>
</protein>
<dbReference type="Gene3D" id="2.60.120.260">
    <property type="entry name" value="Galactose-binding domain-like"/>
    <property type="match status" value="1"/>
</dbReference>
<feature type="chain" id="PRO_5025328853" description="Apple domain-containing protein" evidence="2">
    <location>
        <begin position="23"/>
        <end position="426"/>
    </location>
</feature>
<sequence length="426" mass="44260">MSRLFFAQIAALLAITPKLVSAFPISPASTPTPTPLACPASDGKIFTVGPDSFNIHCGTDYYGGDLSMTWETSLENCITTCESTTGCIIVSYSGQACYMKNVDNGPQTNANVWAAKKVITSSSSGAPSSTSTSTASPTPTSAVVACPASDGTTYTAKDGAIYRIECSADRYGEDLALTWVSDLQSCIEASCVDVSYRPGTPGPCYMKSSYAQAVRIDSGVWGALRIGTASPSTTTSSAPSTTASSATLSSTTSTTPLATSTPTPTSVVGTCGYIQNGDFETVPAGPLDWQLLSTTGTNPVPDVEFHWRNAAHGEYGLQIETSNPGDSATVGTTIQQLKAGFVYKLSFYTATLANGKIVINVDGNDLFTMENPPNGGYYAGSLVFTATSTTAQLVIKNTAVGWNYFVIDDFTIAAVTPGCVAGTTTL</sequence>
<dbReference type="Gene3D" id="3.50.4.10">
    <property type="entry name" value="Hepatocyte Growth Factor"/>
    <property type="match status" value="1"/>
</dbReference>
<evidence type="ECO:0008006" key="5">
    <source>
        <dbReference type="Google" id="ProtNLM"/>
    </source>
</evidence>
<dbReference type="EMBL" id="MU004183">
    <property type="protein sequence ID" value="KAF2499965.1"/>
    <property type="molecule type" value="Genomic_DNA"/>
</dbReference>
<accession>A0A6A6R5A4</accession>